<evidence type="ECO:0000256" key="3">
    <source>
        <dbReference type="ARBA" id="ARBA00022454"/>
    </source>
</evidence>
<evidence type="ECO:0000256" key="6">
    <source>
        <dbReference type="SAM" id="MobiDB-lite"/>
    </source>
</evidence>
<gene>
    <name evidence="8" type="ORF">MDA_GLEAN10018518</name>
</gene>
<dbReference type="EMBL" id="KB106121">
    <property type="protein sequence ID" value="ELK31512.1"/>
    <property type="molecule type" value="Genomic_DNA"/>
</dbReference>
<dbReference type="GO" id="GO:0051321">
    <property type="term" value="P:meiotic cell cycle"/>
    <property type="evidence" value="ECO:0007669"/>
    <property type="project" value="UniProtKB-KW"/>
</dbReference>
<comment type="subcellular location">
    <subcellularLocation>
        <location evidence="2">Chromosome</location>
    </subcellularLocation>
    <subcellularLocation>
        <location evidence="1">Nucleus</location>
    </subcellularLocation>
</comment>
<dbReference type="PROSITE" id="PS50815">
    <property type="entry name" value="HORMA"/>
    <property type="match status" value="1"/>
</dbReference>
<dbReference type="PANTHER" id="PTHR48225:SF6">
    <property type="entry name" value="HORMA DOMAIN-CONTAINING PROTEIN 2"/>
    <property type="match status" value="1"/>
</dbReference>
<feature type="domain" description="HORMA" evidence="7">
    <location>
        <begin position="1"/>
        <end position="193"/>
    </location>
</feature>
<dbReference type="Pfam" id="PF02301">
    <property type="entry name" value="HORMA"/>
    <property type="match status" value="1"/>
</dbReference>
<feature type="compositionally biased region" description="Basic and acidic residues" evidence="6">
    <location>
        <begin position="233"/>
        <end position="251"/>
    </location>
</feature>
<reference evidence="9" key="1">
    <citation type="journal article" date="2013" name="Science">
        <title>Comparative analysis of bat genomes provides insight into the evolution of flight and immunity.</title>
        <authorList>
            <person name="Zhang G."/>
            <person name="Cowled C."/>
            <person name="Shi Z."/>
            <person name="Huang Z."/>
            <person name="Bishop-Lilly K.A."/>
            <person name="Fang X."/>
            <person name="Wynne J.W."/>
            <person name="Xiong Z."/>
            <person name="Baker M.L."/>
            <person name="Zhao W."/>
            <person name="Tachedjian M."/>
            <person name="Zhu Y."/>
            <person name="Zhou P."/>
            <person name="Jiang X."/>
            <person name="Ng J."/>
            <person name="Yang L."/>
            <person name="Wu L."/>
            <person name="Xiao J."/>
            <person name="Feng Y."/>
            <person name="Chen Y."/>
            <person name="Sun X."/>
            <person name="Zhang Y."/>
            <person name="Marsh G.A."/>
            <person name="Crameri G."/>
            <person name="Broder C.C."/>
            <person name="Frey K.G."/>
            <person name="Wang L.F."/>
            <person name="Wang J."/>
        </authorList>
    </citation>
    <scope>NUCLEOTIDE SEQUENCE [LARGE SCALE GENOMIC DNA]</scope>
</reference>
<protein>
    <submittedName>
        <fullName evidence="8">HORMA domain-containing protein 2</fullName>
    </submittedName>
</protein>
<evidence type="ECO:0000256" key="1">
    <source>
        <dbReference type="ARBA" id="ARBA00004123"/>
    </source>
</evidence>
<proteinExistence type="predicted"/>
<evidence type="ECO:0000313" key="8">
    <source>
        <dbReference type="EMBL" id="ELK31512.1"/>
    </source>
</evidence>
<keyword evidence="5" id="KW-0469">Meiosis</keyword>
<dbReference type="Proteomes" id="UP000010556">
    <property type="component" value="Unassembled WGS sequence"/>
</dbReference>
<dbReference type="InterPro" id="IPR051294">
    <property type="entry name" value="HORMA_MeioticProgression"/>
</dbReference>
<feature type="region of interest" description="Disordered" evidence="6">
    <location>
        <begin position="217"/>
        <end position="251"/>
    </location>
</feature>
<accession>L5LZN7</accession>
<dbReference type="InterPro" id="IPR036570">
    <property type="entry name" value="HORMA_dom_sf"/>
</dbReference>
<evidence type="ECO:0000256" key="4">
    <source>
        <dbReference type="ARBA" id="ARBA00023242"/>
    </source>
</evidence>
<dbReference type="AlphaFoldDB" id="L5LZN7"/>
<evidence type="ECO:0000313" key="9">
    <source>
        <dbReference type="Proteomes" id="UP000010556"/>
    </source>
</evidence>
<evidence type="ECO:0000256" key="2">
    <source>
        <dbReference type="ARBA" id="ARBA00004286"/>
    </source>
</evidence>
<dbReference type="eggNOG" id="KOG4652">
    <property type="taxonomic scope" value="Eukaryota"/>
</dbReference>
<dbReference type="GO" id="GO:0005634">
    <property type="term" value="C:nucleus"/>
    <property type="evidence" value="ECO:0007669"/>
    <property type="project" value="UniProtKB-SubCell"/>
</dbReference>
<keyword evidence="3" id="KW-0158">Chromosome</keyword>
<keyword evidence="4" id="KW-0539">Nucleus</keyword>
<sequence>MYGEEPVLTCVTFLMPQQSWLEASSPKSVTLGALSLLQGTSPTYRQMRLAFGGRKVYVVLRQLHMAILTLYPNPKEPEKVTEIYQFKFKYTNEGITMDFDSSNTSTESGTKKGHMKKASILLLRKLYILMQNLGPLPNDVVLTMKLHYYTPDYYQPPGFKHGVNSHILLFEGEPVNLQVGVVSTGFHSMKLKVITEATRVSDLEDNLFQENSVTEMAHQGLDGDEEEEGSNNQREEGREKEKEKHWRERETDQLPAIRARTGDQTHNPGMCPDGESSPQPFVGVQGSENEYCVQSAKLREHQEEEEGQRTIGSHHPREQSQELGTPVLLLPTQRSCVHILSYSASTGACFRVPLP</sequence>
<keyword evidence="9" id="KW-1185">Reference proteome</keyword>
<feature type="region of interest" description="Disordered" evidence="6">
    <location>
        <begin position="300"/>
        <end position="320"/>
    </location>
</feature>
<dbReference type="GO" id="GO:0005694">
    <property type="term" value="C:chromosome"/>
    <property type="evidence" value="ECO:0007669"/>
    <property type="project" value="UniProtKB-SubCell"/>
</dbReference>
<dbReference type="PANTHER" id="PTHR48225">
    <property type="entry name" value="HORMA DOMAIN-CONTAINING PROTEIN 1"/>
    <property type="match status" value="1"/>
</dbReference>
<dbReference type="Gene3D" id="3.30.900.10">
    <property type="entry name" value="HORMA domain"/>
    <property type="match status" value="1"/>
</dbReference>
<name>L5LZN7_MYODS</name>
<dbReference type="SUPFAM" id="SSF56019">
    <property type="entry name" value="The spindle assembly checkpoint protein mad2"/>
    <property type="match status" value="1"/>
</dbReference>
<evidence type="ECO:0000256" key="5">
    <source>
        <dbReference type="ARBA" id="ARBA00023254"/>
    </source>
</evidence>
<dbReference type="InterPro" id="IPR003511">
    <property type="entry name" value="HORMA_dom"/>
</dbReference>
<organism evidence="8 9">
    <name type="scientific">Myotis davidii</name>
    <name type="common">David's myotis</name>
    <dbReference type="NCBI Taxonomy" id="225400"/>
    <lineage>
        <taxon>Eukaryota</taxon>
        <taxon>Metazoa</taxon>
        <taxon>Chordata</taxon>
        <taxon>Craniata</taxon>
        <taxon>Vertebrata</taxon>
        <taxon>Euteleostomi</taxon>
        <taxon>Mammalia</taxon>
        <taxon>Eutheria</taxon>
        <taxon>Laurasiatheria</taxon>
        <taxon>Chiroptera</taxon>
        <taxon>Yangochiroptera</taxon>
        <taxon>Vespertilionidae</taxon>
        <taxon>Myotis</taxon>
    </lineage>
</organism>
<feature type="region of interest" description="Disordered" evidence="6">
    <location>
        <begin position="260"/>
        <end position="279"/>
    </location>
</feature>
<evidence type="ECO:0000259" key="7">
    <source>
        <dbReference type="PROSITE" id="PS50815"/>
    </source>
</evidence>